<reference evidence="9 10" key="1">
    <citation type="journal article" date="2015" name="J. Biotechnol.">
        <title>Complete genome sequence of Paenibacillus beijingensis 7188(T) (=DSM 24997(T)), a novel rhizobacterium from jujube garden soil.</title>
        <authorList>
            <person name="Kwak Y."/>
            <person name="Shin J.H."/>
        </authorList>
    </citation>
    <scope>NUCLEOTIDE SEQUENCE [LARGE SCALE GENOMIC DNA]</scope>
    <source>
        <strain evidence="9 10">DSM 24997</strain>
    </source>
</reference>
<dbReference type="OrthoDB" id="9802264at2"/>
<keyword evidence="5" id="KW-0547">Nucleotide-binding</keyword>
<dbReference type="GO" id="GO:0015833">
    <property type="term" value="P:peptide transport"/>
    <property type="evidence" value="ECO:0007669"/>
    <property type="project" value="InterPro"/>
</dbReference>
<dbReference type="STRING" id="1126833.VN24_11595"/>
<evidence type="ECO:0000313" key="9">
    <source>
        <dbReference type="EMBL" id="AJY77671.1"/>
    </source>
</evidence>
<comment type="subcellular location">
    <subcellularLocation>
        <location evidence="1">Cell membrane</location>
        <topology evidence="1">Peripheral membrane protein</topology>
    </subcellularLocation>
</comment>
<dbReference type="AlphaFoldDB" id="A0A0D5NQZ9"/>
<keyword evidence="6 9" id="KW-0067">ATP-binding</keyword>
<dbReference type="HOGENOM" id="CLU_000604_1_23_9"/>
<dbReference type="SMART" id="SM00382">
    <property type="entry name" value="AAA"/>
    <property type="match status" value="1"/>
</dbReference>
<evidence type="ECO:0000259" key="8">
    <source>
        <dbReference type="PROSITE" id="PS50893"/>
    </source>
</evidence>
<accession>A0A0D5NQZ9</accession>
<dbReference type="PATRIC" id="fig|1126833.4.peg.2538"/>
<dbReference type="GO" id="GO:0016887">
    <property type="term" value="F:ATP hydrolysis activity"/>
    <property type="evidence" value="ECO:0007669"/>
    <property type="project" value="InterPro"/>
</dbReference>
<gene>
    <name evidence="9" type="ORF">VN24_11595</name>
</gene>
<dbReference type="PROSITE" id="PS50893">
    <property type="entry name" value="ABC_TRANSPORTER_2"/>
    <property type="match status" value="1"/>
</dbReference>
<sequence length="349" mass="38381">MESRADGNGSDVLLRVEELKTRFDTVRGTVTAVDGVQFTIRKGEILGVVGESGCGKSVTSRSIMRLYDENKAVSHEGGVFYKNENLLSLSKKRMRQIRGNEIAMIFQDTLSSLNPVYSIGSQIAEAVRRHTKCGRKHAYEKAVLLLADVGIPDPAKRVHEFPHQLSGGMRQRVMIAMALACEPGLLIADEPTTALDVTIQSQILDLISSLQERYGMSIMLITHDLGVVTEICTRVVVMYLGQIIEDTDVSTLFRNPLHPYTQGLLQSMPKADSPRSGRLSSIPGVVPSLHHVPAGCRFAGRCPHADHKCLECAPKLESVEDGHLVRCWHYRSIRWEGGTEHGAQSGTAL</sequence>
<dbReference type="GO" id="GO:0005886">
    <property type="term" value="C:plasma membrane"/>
    <property type="evidence" value="ECO:0007669"/>
    <property type="project" value="UniProtKB-SubCell"/>
</dbReference>
<dbReference type="SUPFAM" id="SSF52540">
    <property type="entry name" value="P-loop containing nucleoside triphosphate hydrolases"/>
    <property type="match status" value="1"/>
</dbReference>
<dbReference type="NCBIfam" id="TIGR01727">
    <property type="entry name" value="oligo_HPY"/>
    <property type="match status" value="1"/>
</dbReference>
<keyword evidence="4" id="KW-1003">Cell membrane</keyword>
<dbReference type="PROSITE" id="PS00211">
    <property type="entry name" value="ABC_TRANSPORTER_1"/>
    <property type="match status" value="1"/>
</dbReference>
<dbReference type="InterPro" id="IPR027417">
    <property type="entry name" value="P-loop_NTPase"/>
</dbReference>
<dbReference type="InterPro" id="IPR050388">
    <property type="entry name" value="ABC_Ni/Peptide_Import"/>
</dbReference>
<dbReference type="FunFam" id="3.40.50.300:FF:000016">
    <property type="entry name" value="Oligopeptide ABC transporter ATP-binding component"/>
    <property type="match status" value="1"/>
</dbReference>
<dbReference type="InterPro" id="IPR003439">
    <property type="entry name" value="ABC_transporter-like_ATP-bd"/>
</dbReference>
<dbReference type="InterPro" id="IPR003593">
    <property type="entry name" value="AAA+_ATPase"/>
</dbReference>
<dbReference type="Proteomes" id="UP000032633">
    <property type="component" value="Chromosome"/>
</dbReference>
<dbReference type="Pfam" id="PF00005">
    <property type="entry name" value="ABC_tran"/>
    <property type="match status" value="1"/>
</dbReference>
<evidence type="ECO:0000256" key="5">
    <source>
        <dbReference type="ARBA" id="ARBA00022741"/>
    </source>
</evidence>
<dbReference type="InterPro" id="IPR017871">
    <property type="entry name" value="ABC_transporter-like_CS"/>
</dbReference>
<evidence type="ECO:0000256" key="3">
    <source>
        <dbReference type="ARBA" id="ARBA00022448"/>
    </source>
</evidence>
<dbReference type="EMBL" id="CP011058">
    <property type="protein sequence ID" value="AJY77671.1"/>
    <property type="molecule type" value="Genomic_DNA"/>
</dbReference>
<dbReference type="RefSeq" id="WP_045673212.1">
    <property type="nucleotide sequence ID" value="NZ_CP011058.1"/>
</dbReference>
<dbReference type="KEGG" id="pbj:VN24_11595"/>
<evidence type="ECO:0000256" key="4">
    <source>
        <dbReference type="ARBA" id="ARBA00022475"/>
    </source>
</evidence>
<evidence type="ECO:0000256" key="2">
    <source>
        <dbReference type="ARBA" id="ARBA00005417"/>
    </source>
</evidence>
<keyword evidence="7" id="KW-0472">Membrane</keyword>
<comment type="similarity">
    <text evidence="2">Belongs to the ABC transporter superfamily.</text>
</comment>
<evidence type="ECO:0000256" key="7">
    <source>
        <dbReference type="ARBA" id="ARBA00023136"/>
    </source>
</evidence>
<evidence type="ECO:0000256" key="6">
    <source>
        <dbReference type="ARBA" id="ARBA00022840"/>
    </source>
</evidence>
<feature type="domain" description="ABC transporter" evidence="8">
    <location>
        <begin position="14"/>
        <end position="265"/>
    </location>
</feature>
<dbReference type="Gene3D" id="3.40.50.300">
    <property type="entry name" value="P-loop containing nucleotide triphosphate hydrolases"/>
    <property type="match status" value="1"/>
</dbReference>
<keyword evidence="10" id="KW-1185">Reference proteome</keyword>
<dbReference type="Pfam" id="PF08352">
    <property type="entry name" value="oligo_HPY"/>
    <property type="match status" value="1"/>
</dbReference>
<organism evidence="9 10">
    <name type="scientific">Paenibacillus beijingensis</name>
    <dbReference type="NCBI Taxonomy" id="1126833"/>
    <lineage>
        <taxon>Bacteria</taxon>
        <taxon>Bacillati</taxon>
        <taxon>Bacillota</taxon>
        <taxon>Bacilli</taxon>
        <taxon>Bacillales</taxon>
        <taxon>Paenibacillaceae</taxon>
        <taxon>Paenibacillus</taxon>
    </lineage>
</organism>
<protein>
    <submittedName>
        <fullName evidence="9">Peptide ABC transporter ATP-binding protein</fullName>
    </submittedName>
</protein>
<dbReference type="InterPro" id="IPR013563">
    <property type="entry name" value="Oligopep_ABC_C"/>
</dbReference>
<dbReference type="GO" id="GO:0005524">
    <property type="term" value="F:ATP binding"/>
    <property type="evidence" value="ECO:0007669"/>
    <property type="project" value="UniProtKB-KW"/>
</dbReference>
<dbReference type="CDD" id="cd03257">
    <property type="entry name" value="ABC_NikE_OppD_transporters"/>
    <property type="match status" value="1"/>
</dbReference>
<evidence type="ECO:0000256" key="1">
    <source>
        <dbReference type="ARBA" id="ARBA00004202"/>
    </source>
</evidence>
<dbReference type="PANTHER" id="PTHR43297:SF2">
    <property type="entry name" value="DIPEPTIDE TRANSPORT ATP-BINDING PROTEIN DPPD"/>
    <property type="match status" value="1"/>
</dbReference>
<reference evidence="10" key="2">
    <citation type="submission" date="2015-03" db="EMBL/GenBank/DDBJ databases">
        <title>Genome sequence of Paenibacillus beijingensis strain DSM 24997T.</title>
        <authorList>
            <person name="Kwak Y."/>
            <person name="Shin J.-H."/>
        </authorList>
    </citation>
    <scope>NUCLEOTIDE SEQUENCE [LARGE SCALE GENOMIC DNA]</scope>
    <source>
        <strain evidence="10">DSM 24997</strain>
    </source>
</reference>
<proteinExistence type="inferred from homology"/>
<dbReference type="PANTHER" id="PTHR43297">
    <property type="entry name" value="OLIGOPEPTIDE TRANSPORT ATP-BINDING PROTEIN APPD"/>
    <property type="match status" value="1"/>
</dbReference>
<keyword evidence="3" id="KW-0813">Transport</keyword>
<evidence type="ECO:0000313" key="10">
    <source>
        <dbReference type="Proteomes" id="UP000032633"/>
    </source>
</evidence>
<name>A0A0D5NQZ9_9BACL</name>